<evidence type="ECO:0000313" key="2">
    <source>
        <dbReference type="EMBL" id="KAF5361378.1"/>
    </source>
</evidence>
<dbReference type="Proteomes" id="UP000518752">
    <property type="component" value="Unassembled WGS sequence"/>
</dbReference>
<sequence>MIRSARSTKSKAPKPEPPQLTAAELDLLMRQFIGGGSVERNVKRAKKEEKEKERQEQLDLPHRDERRRRRRFGSLDTKSNTATTTPGTTNKTNIILPTLSANTHPYTYPVPESQSHPPAYPYPGYSSSQNPAPGLEISPTDSWFSNSYYDIREFAGTPEQGWVTYDPFAASTSVSASSSPVSITSTLPLPPYYPSPPTSPSISISPYDMYIPPIPVSANAYPGKRHSEAHNSLTLMSTPVKTKTTTKEKEKASTNGFSRFRGRAKSLFGFGGH</sequence>
<dbReference type="AlphaFoldDB" id="A0A8H5GAK7"/>
<organism evidence="2 3">
    <name type="scientific">Collybiopsis confluens</name>
    <dbReference type="NCBI Taxonomy" id="2823264"/>
    <lineage>
        <taxon>Eukaryota</taxon>
        <taxon>Fungi</taxon>
        <taxon>Dikarya</taxon>
        <taxon>Basidiomycota</taxon>
        <taxon>Agaricomycotina</taxon>
        <taxon>Agaricomycetes</taxon>
        <taxon>Agaricomycetidae</taxon>
        <taxon>Agaricales</taxon>
        <taxon>Marasmiineae</taxon>
        <taxon>Omphalotaceae</taxon>
        <taxon>Collybiopsis</taxon>
    </lineage>
</organism>
<dbReference type="EMBL" id="JAACJN010000206">
    <property type="protein sequence ID" value="KAF5361378.1"/>
    <property type="molecule type" value="Genomic_DNA"/>
</dbReference>
<gene>
    <name evidence="2" type="ORF">D9757_011352</name>
</gene>
<feature type="region of interest" description="Disordered" evidence="1">
    <location>
        <begin position="34"/>
        <end position="93"/>
    </location>
</feature>
<reference evidence="2 3" key="1">
    <citation type="journal article" date="2020" name="ISME J.">
        <title>Uncovering the hidden diversity of litter-decomposition mechanisms in mushroom-forming fungi.</title>
        <authorList>
            <person name="Floudas D."/>
            <person name="Bentzer J."/>
            <person name="Ahren D."/>
            <person name="Johansson T."/>
            <person name="Persson P."/>
            <person name="Tunlid A."/>
        </authorList>
    </citation>
    <scope>NUCLEOTIDE SEQUENCE [LARGE SCALE GENOMIC DNA]</scope>
    <source>
        <strain evidence="2 3">CBS 406.79</strain>
    </source>
</reference>
<evidence type="ECO:0000313" key="3">
    <source>
        <dbReference type="Proteomes" id="UP000518752"/>
    </source>
</evidence>
<protein>
    <submittedName>
        <fullName evidence="2">Uncharacterized protein</fullName>
    </submittedName>
</protein>
<feature type="compositionally biased region" description="Basic residues" evidence="1">
    <location>
        <begin position="1"/>
        <end position="12"/>
    </location>
</feature>
<evidence type="ECO:0000256" key="1">
    <source>
        <dbReference type="SAM" id="MobiDB-lite"/>
    </source>
</evidence>
<feature type="compositionally biased region" description="Low complexity" evidence="1">
    <location>
        <begin position="77"/>
        <end position="93"/>
    </location>
</feature>
<accession>A0A8H5GAK7</accession>
<name>A0A8H5GAK7_9AGAR</name>
<feature type="compositionally biased region" description="Basic and acidic residues" evidence="1">
    <location>
        <begin position="40"/>
        <end position="64"/>
    </location>
</feature>
<comment type="caution">
    <text evidence="2">The sequence shown here is derived from an EMBL/GenBank/DDBJ whole genome shotgun (WGS) entry which is preliminary data.</text>
</comment>
<keyword evidence="3" id="KW-1185">Reference proteome</keyword>
<feature type="region of interest" description="Disordered" evidence="1">
    <location>
        <begin position="1"/>
        <end position="21"/>
    </location>
</feature>
<proteinExistence type="predicted"/>